<dbReference type="AlphaFoldDB" id="A0A177DYI9"/>
<gene>
    <name evidence="3" type="ORF">AA0117_g1452</name>
    <name evidence="2" type="ORF">CC77DRAFT_1057964</name>
</gene>
<dbReference type="EMBL" id="PDXD01000001">
    <property type="protein sequence ID" value="RYN84091.1"/>
    <property type="molecule type" value="Genomic_DNA"/>
</dbReference>
<dbReference type="KEGG" id="aalt:CC77DRAFT_1057964"/>
<accession>A0A177DYI9</accession>
<dbReference type="GeneID" id="29113678"/>
<name>A0A177DYI9_ALTAL</name>
<keyword evidence="1" id="KW-0732">Signal</keyword>
<sequence>MRFSSLVSFAIAGASLCTALPTNLTNFLLVTTSQIDPSANTSELKAVSATSLFDPFHQPALLLRLTGPGYGSLPNFTLADGTLSTIALAPFSTTEYKQFNSTVVTSGSELQFLASVQPAGNIALDEGYLLTVDGQREGWTICEGDLDQEVLSWRGNATDCTKTYVHAVLKAPY</sequence>
<evidence type="ECO:0000313" key="4">
    <source>
        <dbReference type="Proteomes" id="UP000077248"/>
    </source>
</evidence>
<dbReference type="VEuPathDB" id="FungiDB:CC77DRAFT_1057964"/>
<feature type="signal peptide" evidence="1">
    <location>
        <begin position="1"/>
        <end position="19"/>
    </location>
</feature>
<keyword evidence="4" id="KW-1185">Reference proteome</keyword>
<dbReference type="Proteomes" id="UP000291422">
    <property type="component" value="Unassembled WGS sequence"/>
</dbReference>
<evidence type="ECO:0000256" key="1">
    <source>
        <dbReference type="SAM" id="SignalP"/>
    </source>
</evidence>
<reference evidence="3" key="3">
    <citation type="journal article" date="2019" name="J. ISSAAS">
        <title>Genomics, evolutionary history and diagnostics of the Alternaria alternata species group including apple and Asian pear pathotypes.</title>
        <authorList>
            <person name="Armitage A.D."/>
            <person name="Cockerton H.M."/>
            <person name="Sreenivasaprasad S."/>
            <person name="Woodhall J."/>
            <person name="Lane C."/>
            <person name="Harrison R.J."/>
            <person name="Clarkson J.P."/>
        </authorList>
    </citation>
    <scope>NUCLEOTIDE SEQUENCE</scope>
    <source>
        <strain evidence="3">FERA 1177</strain>
    </source>
</reference>
<dbReference type="EMBL" id="KV441471">
    <property type="protein sequence ID" value="OAG24773.1"/>
    <property type="molecule type" value="Genomic_DNA"/>
</dbReference>
<dbReference type="Proteomes" id="UP000077248">
    <property type="component" value="Unassembled WGS sequence"/>
</dbReference>
<dbReference type="RefSeq" id="XP_018390194.1">
    <property type="nucleotide sequence ID" value="XM_018528084.1"/>
</dbReference>
<feature type="chain" id="PRO_5040669963" description="Pullulan synthetase" evidence="1">
    <location>
        <begin position="20"/>
        <end position="173"/>
    </location>
</feature>
<proteinExistence type="predicted"/>
<dbReference type="OMA" id="EGWTICE"/>
<evidence type="ECO:0000313" key="2">
    <source>
        <dbReference type="EMBL" id="OAG24773.1"/>
    </source>
</evidence>
<evidence type="ECO:0008006" key="6">
    <source>
        <dbReference type="Google" id="ProtNLM"/>
    </source>
</evidence>
<protein>
    <recommendedName>
        <fullName evidence="6">Pullulan synthetase</fullName>
    </recommendedName>
</protein>
<evidence type="ECO:0000313" key="3">
    <source>
        <dbReference type="EMBL" id="RYN84091.1"/>
    </source>
</evidence>
<reference evidence="5" key="2">
    <citation type="journal article" date="2019" name="bioRxiv">
        <title>Genomics, evolutionary history and diagnostics of the Alternaria alternata species group including apple and Asian pear pathotypes.</title>
        <authorList>
            <person name="Armitage A.D."/>
            <person name="Cockerton H.M."/>
            <person name="Sreenivasaprasad S."/>
            <person name="Woodhall J.W."/>
            <person name="Lane C.R."/>
            <person name="Harrison R.J."/>
            <person name="Clarkson J.P."/>
        </authorList>
    </citation>
    <scope>NUCLEOTIDE SEQUENCE [LARGE SCALE GENOMIC DNA]</scope>
    <source>
        <strain evidence="5">FERA 1177</strain>
    </source>
</reference>
<evidence type="ECO:0000313" key="5">
    <source>
        <dbReference type="Proteomes" id="UP000291422"/>
    </source>
</evidence>
<reference evidence="2 4" key="1">
    <citation type="submission" date="2016-05" db="EMBL/GenBank/DDBJ databases">
        <title>Comparative analysis of secretome profiles of manganese(II)-oxidizing ascomycete fungi.</title>
        <authorList>
            <consortium name="DOE Joint Genome Institute"/>
            <person name="Zeiner C.A."/>
            <person name="Purvine S.O."/>
            <person name="Zink E.M."/>
            <person name="Wu S."/>
            <person name="Pasa-Tolic L."/>
            <person name="Chaput D.L."/>
            <person name="Haridas S."/>
            <person name="Grigoriev I.V."/>
            <person name="Santelli C.M."/>
            <person name="Hansel C.M."/>
        </authorList>
    </citation>
    <scope>NUCLEOTIDE SEQUENCE [LARGE SCALE GENOMIC DNA]</scope>
    <source>
        <strain evidence="2 4">SRC1lrK2f</strain>
    </source>
</reference>
<organism evidence="2 4">
    <name type="scientific">Alternaria alternata</name>
    <name type="common">Alternaria rot fungus</name>
    <name type="synonym">Torula alternata</name>
    <dbReference type="NCBI Taxonomy" id="5599"/>
    <lineage>
        <taxon>Eukaryota</taxon>
        <taxon>Fungi</taxon>
        <taxon>Dikarya</taxon>
        <taxon>Ascomycota</taxon>
        <taxon>Pezizomycotina</taxon>
        <taxon>Dothideomycetes</taxon>
        <taxon>Pleosporomycetidae</taxon>
        <taxon>Pleosporales</taxon>
        <taxon>Pleosporineae</taxon>
        <taxon>Pleosporaceae</taxon>
        <taxon>Alternaria</taxon>
        <taxon>Alternaria sect. Alternaria</taxon>
        <taxon>Alternaria alternata complex</taxon>
    </lineage>
</organism>